<dbReference type="EMBL" id="JAKJXP020000061">
    <property type="protein sequence ID" value="KAK7750608.1"/>
    <property type="molecule type" value="Genomic_DNA"/>
</dbReference>
<evidence type="ECO:0000313" key="11">
    <source>
        <dbReference type="Proteomes" id="UP001320420"/>
    </source>
</evidence>
<comment type="subunit">
    <text evidence="4">Part of a tri-snRNP complex.</text>
</comment>
<feature type="compositionally biased region" description="Basic residues" evidence="8">
    <location>
        <begin position="53"/>
        <end position="74"/>
    </location>
</feature>
<feature type="compositionally biased region" description="Basic and acidic residues" evidence="8">
    <location>
        <begin position="75"/>
        <end position="131"/>
    </location>
</feature>
<proteinExistence type="inferred from homology"/>
<feature type="region of interest" description="Disordered" evidence="8">
    <location>
        <begin position="1"/>
        <end position="251"/>
    </location>
</feature>
<accession>A0AAN9UZA1</accession>
<evidence type="ECO:0000256" key="6">
    <source>
        <dbReference type="ARBA" id="ARBA00023187"/>
    </source>
</evidence>
<evidence type="ECO:0000256" key="3">
    <source>
        <dbReference type="ARBA" id="ARBA00008218"/>
    </source>
</evidence>
<gene>
    <name evidence="10" type="ORF">SLS62_007455</name>
</gene>
<name>A0AAN9UZA1_9PEZI</name>
<keyword evidence="7" id="KW-0539">Nucleus</keyword>
<evidence type="ECO:0000256" key="7">
    <source>
        <dbReference type="ARBA" id="ARBA00023242"/>
    </source>
</evidence>
<comment type="similarity">
    <text evidence="3">Belongs to the SNUT3 family.</text>
</comment>
<evidence type="ECO:0000256" key="8">
    <source>
        <dbReference type="SAM" id="MobiDB-lite"/>
    </source>
</evidence>
<comment type="function">
    <text evidence="1">May play a role in mRNA splicing.</text>
</comment>
<evidence type="ECO:0000313" key="10">
    <source>
        <dbReference type="EMBL" id="KAK7750608.1"/>
    </source>
</evidence>
<evidence type="ECO:0000256" key="1">
    <source>
        <dbReference type="ARBA" id="ARBA00003632"/>
    </source>
</evidence>
<feature type="domain" description="U4/U6.U5 small nuclear ribonucleoprotein 27kDa protein" evidence="9">
    <location>
        <begin position="259"/>
        <end position="311"/>
    </location>
</feature>
<keyword evidence="5" id="KW-0507">mRNA processing</keyword>
<feature type="compositionally biased region" description="Basic and acidic residues" evidence="8">
    <location>
        <begin position="1"/>
        <end position="24"/>
    </location>
</feature>
<feature type="compositionally biased region" description="Basic and acidic residues" evidence="8">
    <location>
        <begin position="201"/>
        <end position="230"/>
    </location>
</feature>
<evidence type="ECO:0000259" key="9">
    <source>
        <dbReference type="Pfam" id="PF08648"/>
    </source>
</evidence>
<feature type="compositionally biased region" description="Basic and acidic residues" evidence="8">
    <location>
        <begin position="31"/>
        <end position="52"/>
    </location>
</feature>
<reference evidence="10 11" key="1">
    <citation type="submission" date="2024-02" db="EMBL/GenBank/DDBJ databases">
        <title>De novo assembly and annotation of 12 fungi associated with fruit tree decline syndrome in Ontario, Canada.</title>
        <authorList>
            <person name="Sulman M."/>
            <person name="Ellouze W."/>
            <person name="Ilyukhin E."/>
        </authorList>
    </citation>
    <scope>NUCLEOTIDE SEQUENCE [LARGE SCALE GENOMIC DNA]</scope>
    <source>
        <strain evidence="10 11">M11/M66-122</strain>
    </source>
</reference>
<keyword evidence="6" id="KW-0508">mRNA splicing</keyword>
<organism evidence="10 11">
    <name type="scientific">Diatrype stigma</name>
    <dbReference type="NCBI Taxonomy" id="117547"/>
    <lineage>
        <taxon>Eukaryota</taxon>
        <taxon>Fungi</taxon>
        <taxon>Dikarya</taxon>
        <taxon>Ascomycota</taxon>
        <taxon>Pezizomycotina</taxon>
        <taxon>Sordariomycetes</taxon>
        <taxon>Xylariomycetidae</taxon>
        <taxon>Xylariales</taxon>
        <taxon>Diatrypaceae</taxon>
        <taxon>Diatrype</taxon>
    </lineage>
</organism>
<evidence type="ECO:0000256" key="5">
    <source>
        <dbReference type="ARBA" id="ARBA00022664"/>
    </source>
</evidence>
<dbReference type="Proteomes" id="UP001320420">
    <property type="component" value="Unassembled WGS sequence"/>
</dbReference>
<dbReference type="GO" id="GO:0008380">
    <property type="term" value="P:RNA splicing"/>
    <property type="evidence" value="ECO:0007669"/>
    <property type="project" value="UniProtKB-KW"/>
</dbReference>
<sequence>MADIPRRGRNRPDSRQMWDESERRNNRHGPGARDRRDDRDAYREDSIREIDRRHRSRSRSPRRDRRDRHRSRSRDRKDRDRDRERERDRDPDRQQRSRGDDRYRERGRGGRRDDAARGDAKPRPRDLEDVKPNGPPVRGGFPEKNHQAGRAGHAADFVFKDSERGRGPKRSLSPALGLPTRPKDDRPRSRGAGTPLTFKVGRHEDSDPRRRDDRSRSYDATDSPKPEGRNRAASQDHAMDVDDDGDREDDDVEVVDDGMAAMQAMMGFGGFGTTKGTHIVGNNAGAVRKEKKTEYRQYMNRVGGFNRPLSPGR</sequence>
<dbReference type="Pfam" id="PF08648">
    <property type="entry name" value="SNRNP27"/>
    <property type="match status" value="1"/>
</dbReference>
<dbReference type="PANTHER" id="PTHR31077">
    <property type="entry name" value="U4/U6.U5 SMALL NUCLEAR RIBONUCLEOPROTEIN 27 KDA PROTEIN"/>
    <property type="match status" value="1"/>
</dbReference>
<evidence type="ECO:0000256" key="4">
    <source>
        <dbReference type="ARBA" id="ARBA00011825"/>
    </source>
</evidence>
<comment type="caution">
    <text evidence="10">The sequence shown here is derived from an EMBL/GenBank/DDBJ whole genome shotgun (WGS) entry which is preliminary data.</text>
</comment>
<comment type="subcellular location">
    <subcellularLocation>
        <location evidence="2">Nucleus</location>
    </subcellularLocation>
</comment>
<dbReference type="PANTHER" id="PTHR31077:SF1">
    <property type="entry name" value="U4_U6.U5 SMALL NUCLEAR RIBONUCLEOPROTEIN 27 KDA PROTEIN"/>
    <property type="match status" value="1"/>
</dbReference>
<dbReference type="InterPro" id="IPR013957">
    <property type="entry name" value="SNRNP27"/>
</dbReference>
<feature type="compositionally biased region" description="Acidic residues" evidence="8">
    <location>
        <begin position="241"/>
        <end position="251"/>
    </location>
</feature>
<dbReference type="AlphaFoldDB" id="A0AAN9UZA1"/>
<keyword evidence="11" id="KW-1185">Reference proteome</keyword>
<dbReference type="GO" id="GO:0006397">
    <property type="term" value="P:mRNA processing"/>
    <property type="evidence" value="ECO:0007669"/>
    <property type="project" value="UniProtKB-KW"/>
</dbReference>
<evidence type="ECO:0000256" key="2">
    <source>
        <dbReference type="ARBA" id="ARBA00004123"/>
    </source>
</evidence>
<dbReference type="GO" id="GO:0071011">
    <property type="term" value="C:precatalytic spliceosome"/>
    <property type="evidence" value="ECO:0007669"/>
    <property type="project" value="TreeGrafter"/>
</dbReference>
<protein>
    <recommendedName>
        <fullName evidence="9">U4/U6.U5 small nuclear ribonucleoprotein 27kDa protein domain-containing protein</fullName>
    </recommendedName>
</protein>